<dbReference type="EMBL" id="BSNJ01000001">
    <property type="protein sequence ID" value="GLQ19333.1"/>
    <property type="molecule type" value="Genomic_DNA"/>
</dbReference>
<accession>A0ABQ5UW07</accession>
<sequence length="65" mass="6996">MVVAVVSVAVPLPQAANRAAALIRIEVRIIEVIRKHPELGVGFKVGAQLCRPREPTIGQLDVDSK</sequence>
<evidence type="ECO:0000313" key="2">
    <source>
        <dbReference type="Proteomes" id="UP001161390"/>
    </source>
</evidence>
<organism evidence="1 2">
    <name type="scientific">Algimonas porphyrae</name>
    <dbReference type="NCBI Taxonomy" id="1128113"/>
    <lineage>
        <taxon>Bacteria</taxon>
        <taxon>Pseudomonadati</taxon>
        <taxon>Pseudomonadota</taxon>
        <taxon>Alphaproteobacteria</taxon>
        <taxon>Maricaulales</taxon>
        <taxon>Robiginitomaculaceae</taxon>
        <taxon>Algimonas</taxon>
    </lineage>
</organism>
<proteinExistence type="predicted"/>
<dbReference type="Proteomes" id="UP001161390">
    <property type="component" value="Unassembled WGS sequence"/>
</dbReference>
<protein>
    <recommendedName>
        <fullName evidence="3">Secreted protein</fullName>
    </recommendedName>
</protein>
<gene>
    <name evidence="1" type="ORF">GCM10007854_02880</name>
</gene>
<comment type="caution">
    <text evidence="1">The sequence shown here is derived from an EMBL/GenBank/DDBJ whole genome shotgun (WGS) entry which is preliminary data.</text>
</comment>
<evidence type="ECO:0008006" key="3">
    <source>
        <dbReference type="Google" id="ProtNLM"/>
    </source>
</evidence>
<keyword evidence="2" id="KW-1185">Reference proteome</keyword>
<name>A0ABQ5UW07_9PROT</name>
<reference evidence="1" key="1">
    <citation type="journal article" date="2014" name="Int. J. Syst. Evol. Microbiol.">
        <title>Complete genome of a new Firmicutes species belonging to the dominant human colonic microbiota ('Ruminococcus bicirculans') reveals two chromosomes and a selective capacity to utilize plant glucans.</title>
        <authorList>
            <consortium name="NISC Comparative Sequencing Program"/>
            <person name="Wegmann U."/>
            <person name="Louis P."/>
            <person name="Goesmann A."/>
            <person name="Henrissat B."/>
            <person name="Duncan S.H."/>
            <person name="Flint H.J."/>
        </authorList>
    </citation>
    <scope>NUCLEOTIDE SEQUENCE</scope>
    <source>
        <strain evidence="1">NBRC 108216</strain>
    </source>
</reference>
<reference evidence="1" key="2">
    <citation type="submission" date="2023-01" db="EMBL/GenBank/DDBJ databases">
        <title>Draft genome sequence of Algimonas porphyrae strain NBRC 108216.</title>
        <authorList>
            <person name="Sun Q."/>
            <person name="Mori K."/>
        </authorList>
    </citation>
    <scope>NUCLEOTIDE SEQUENCE</scope>
    <source>
        <strain evidence="1">NBRC 108216</strain>
    </source>
</reference>
<evidence type="ECO:0000313" key="1">
    <source>
        <dbReference type="EMBL" id="GLQ19333.1"/>
    </source>
</evidence>